<dbReference type="AlphaFoldDB" id="A0A4P2Q6T3"/>
<dbReference type="OrthoDB" id="5497289at2"/>
<accession>A0A4P2Q6T3</accession>
<organism evidence="3 4">
    <name type="scientific">Sorangium cellulosum</name>
    <name type="common">Polyangium cellulosum</name>
    <dbReference type="NCBI Taxonomy" id="56"/>
    <lineage>
        <taxon>Bacteria</taxon>
        <taxon>Pseudomonadati</taxon>
        <taxon>Myxococcota</taxon>
        <taxon>Polyangia</taxon>
        <taxon>Polyangiales</taxon>
        <taxon>Polyangiaceae</taxon>
        <taxon>Sorangium</taxon>
    </lineage>
</organism>
<evidence type="ECO:0000313" key="4">
    <source>
        <dbReference type="Proteomes" id="UP000295781"/>
    </source>
</evidence>
<reference evidence="3 4" key="1">
    <citation type="submission" date="2015-09" db="EMBL/GenBank/DDBJ databases">
        <title>Sorangium comparison.</title>
        <authorList>
            <person name="Zaburannyi N."/>
            <person name="Bunk B."/>
            <person name="Overmann J."/>
            <person name="Mueller R."/>
        </authorList>
    </citation>
    <scope>NUCLEOTIDE SEQUENCE [LARGE SCALE GENOMIC DNA]</scope>
    <source>
        <strain evidence="3 4">So ceGT47</strain>
    </source>
</reference>
<protein>
    <recommendedName>
        <fullName evidence="2">CD-NTase-associated protein 12/Pycsar effector protein TIR domain-containing protein</fullName>
    </recommendedName>
</protein>
<proteinExistence type="predicted"/>
<gene>
    <name evidence="3" type="ORF">SOCEGT47_056730</name>
</gene>
<name>A0A4P2Q6T3_SORCE</name>
<dbReference type="EMBL" id="CP012670">
    <property type="protein sequence ID" value="AUX25129.1"/>
    <property type="molecule type" value="Genomic_DNA"/>
</dbReference>
<dbReference type="Proteomes" id="UP000295781">
    <property type="component" value="Chromosome"/>
</dbReference>
<dbReference type="GO" id="GO:0050135">
    <property type="term" value="F:NADP+ nucleosidase activity"/>
    <property type="evidence" value="ECO:0007669"/>
    <property type="project" value="InterPro"/>
</dbReference>
<sequence>MSIKEDAGRILYAIAEFEESPGDPRRGRHNLTGHGVQRALKDQQKFDLDPERINDGVALLENNGYVNIRHFMGTAPYAFGGVELTPAGRLEYENSKNHSQPSRAAPTKSANPDKKKVFVIHGRDEKRRKAMFDFLRSIGLQPIEWSQARAMTGKAAPYIGEILDAAFDRAQAVVALLTGDDEARLRPELLSAGENEEALTPQARANVLFEAGMAMGSHADRTVFVEIGRLRTFSDIAGRHTVRITQDPQSSIANRQEIAARLHDAGCDVDISGTDWHTAGSFW</sequence>
<evidence type="ECO:0000313" key="3">
    <source>
        <dbReference type="EMBL" id="AUX25129.1"/>
    </source>
</evidence>
<feature type="region of interest" description="Disordered" evidence="1">
    <location>
        <begin position="93"/>
        <end position="113"/>
    </location>
</feature>
<evidence type="ECO:0000259" key="2">
    <source>
        <dbReference type="Pfam" id="PF10137"/>
    </source>
</evidence>
<dbReference type="RefSeq" id="WP_129351856.1">
    <property type="nucleotide sequence ID" value="NZ_CP012670.1"/>
</dbReference>
<feature type="domain" description="CD-NTase-associated protein 12/Pycsar effector protein TIR" evidence="2">
    <location>
        <begin position="116"/>
        <end position="244"/>
    </location>
</feature>
<dbReference type="Pfam" id="PF10137">
    <property type="entry name" value="CAP12-PCTIR_TIR"/>
    <property type="match status" value="1"/>
</dbReference>
<dbReference type="InterPro" id="IPR019302">
    <property type="entry name" value="CAP12/PCTIR_TIR_dom"/>
</dbReference>
<evidence type="ECO:0000256" key="1">
    <source>
        <dbReference type="SAM" id="MobiDB-lite"/>
    </source>
</evidence>